<evidence type="ECO:0000256" key="4">
    <source>
        <dbReference type="ARBA" id="ARBA00022927"/>
    </source>
</evidence>
<keyword evidence="5 8" id="KW-1133">Transmembrane helix</keyword>
<comment type="subcellular location">
    <subcellularLocation>
        <location evidence="1">Preautophagosomal structure membrane</location>
        <topology evidence="1">Single-pass type I membrane protein</topology>
    </subcellularLocation>
</comment>
<proteinExistence type="predicted"/>
<dbReference type="InParanoid" id="A0A0C3ESE8"/>
<dbReference type="EMBL" id="KN833046">
    <property type="protein sequence ID" value="KIM75495.1"/>
    <property type="molecule type" value="Genomic_DNA"/>
</dbReference>
<keyword evidence="3 9" id="KW-0732">Signal</keyword>
<feature type="transmembrane region" description="Helical" evidence="8">
    <location>
        <begin position="208"/>
        <end position="229"/>
    </location>
</feature>
<keyword evidence="4" id="KW-0653">Protein transport</keyword>
<evidence type="ECO:0000256" key="1">
    <source>
        <dbReference type="ARBA" id="ARBA00004472"/>
    </source>
</evidence>
<evidence type="ECO:0000313" key="11">
    <source>
        <dbReference type="Proteomes" id="UP000054166"/>
    </source>
</evidence>
<dbReference type="Proteomes" id="UP000054166">
    <property type="component" value="Unassembled WGS sequence"/>
</dbReference>
<evidence type="ECO:0000256" key="9">
    <source>
        <dbReference type="SAM" id="SignalP"/>
    </source>
</evidence>
<evidence type="ECO:0000256" key="7">
    <source>
        <dbReference type="SAM" id="MobiDB-lite"/>
    </source>
</evidence>
<dbReference type="PANTHER" id="PTHR15071">
    <property type="entry name" value="MANNOSE-6-PHOSPHATE RECEPTOR FAMILY MEMBER"/>
    <property type="match status" value="1"/>
</dbReference>
<dbReference type="InterPro" id="IPR009011">
    <property type="entry name" value="Man6P_isomerase_rcpt-bd_dom_sf"/>
</dbReference>
<name>A0A0C3ESE8_PILCF</name>
<dbReference type="STRING" id="765440.A0A0C3ESE8"/>
<organism evidence="10 11">
    <name type="scientific">Piloderma croceum (strain F 1598)</name>
    <dbReference type="NCBI Taxonomy" id="765440"/>
    <lineage>
        <taxon>Eukaryota</taxon>
        <taxon>Fungi</taxon>
        <taxon>Dikarya</taxon>
        <taxon>Basidiomycota</taxon>
        <taxon>Agaricomycotina</taxon>
        <taxon>Agaricomycetes</taxon>
        <taxon>Agaricomycetidae</taxon>
        <taxon>Atheliales</taxon>
        <taxon>Atheliaceae</taxon>
        <taxon>Piloderma</taxon>
    </lineage>
</organism>
<protein>
    <submittedName>
        <fullName evidence="10">Uncharacterized protein</fullName>
    </submittedName>
</protein>
<evidence type="ECO:0000313" key="10">
    <source>
        <dbReference type="EMBL" id="KIM75495.1"/>
    </source>
</evidence>
<dbReference type="GO" id="GO:0012505">
    <property type="term" value="C:endomembrane system"/>
    <property type="evidence" value="ECO:0007669"/>
    <property type="project" value="UniProtKB-ARBA"/>
</dbReference>
<dbReference type="Pfam" id="PF09451">
    <property type="entry name" value="ATG27"/>
    <property type="match status" value="1"/>
</dbReference>
<feature type="chain" id="PRO_5002164224" evidence="9">
    <location>
        <begin position="23"/>
        <end position="280"/>
    </location>
</feature>
<evidence type="ECO:0000256" key="2">
    <source>
        <dbReference type="ARBA" id="ARBA00022692"/>
    </source>
</evidence>
<feature type="region of interest" description="Disordered" evidence="7">
    <location>
        <begin position="183"/>
        <end position="202"/>
    </location>
</feature>
<dbReference type="HOGENOM" id="CLU_047751_1_0_1"/>
<keyword evidence="6 8" id="KW-0472">Membrane</keyword>
<evidence type="ECO:0000256" key="6">
    <source>
        <dbReference type="ARBA" id="ARBA00023136"/>
    </source>
</evidence>
<sequence>MIIRPHSSLPITLLLLSSLVSAQFNCHVNVNSLNFNLTKLAGEHAATRTRITPPSTMDDTLRFDLCADLKPQEGVAEADQCASGTRACFTKVNKKDGQSDRVVAVIPLVQSSSLNPRSTALSSPKGLALIFQGPSYPSLPSESPIPQYLNLTLLCAETASGPTFLSYNGSMVDVEWSHPAGCGVGDSSGGSEDENKGGEKKERVGSGIGWFFLVLLLAIIAYFALGAYYNYTTYGASGVDLIPHRDFWQEVPYMARDVISHLCSSVRPRRASARGGYIAV</sequence>
<evidence type="ECO:0000256" key="5">
    <source>
        <dbReference type="ARBA" id="ARBA00022989"/>
    </source>
</evidence>
<feature type="signal peptide" evidence="9">
    <location>
        <begin position="1"/>
        <end position="22"/>
    </location>
</feature>
<dbReference type="Gene3D" id="2.70.130.10">
    <property type="entry name" value="Mannose-6-phosphate receptor binding domain"/>
    <property type="match status" value="1"/>
</dbReference>
<keyword evidence="11" id="KW-1185">Reference proteome</keyword>
<accession>A0A0C3ESE8</accession>
<dbReference type="InterPro" id="IPR018939">
    <property type="entry name" value="Autophagy-rel_prot_27"/>
</dbReference>
<keyword evidence="2 8" id="KW-0812">Transmembrane</keyword>
<gene>
    <name evidence="10" type="ORF">PILCRDRAFT_827204</name>
</gene>
<dbReference type="GO" id="GO:0015031">
    <property type="term" value="P:protein transport"/>
    <property type="evidence" value="ECO:0007669"/>
    <property type="project" value="UniProtKB-KW"/>
</dbReference>
<dbReference type="GO" id="GO:0034045">
    <property type="term" value="C:phagophore assembly site membrane"/>
    <property type="evidence" value="ECO:0007669"/>
    <property type="project" value="UniProtKB-SubCell"/>
</dbReference>
<evidence type="ECO:0000256" key="8">
    <source>
        <dbReference type="SAM" id="Phobius"/>
    </source>
</evidence>
<feature type="compositionally biased region" description="Basic and acidic residues" evidence="7">
    <location>
        <begin position="193"/>
        <end position="202"/>
    </location>
</feature>
<dbReference type="AlphaFoldDB" id="A0A0C3ESE8"/>
<reference evidence="10 11" key="1">
    <citation type="submission" date="2014-04" db="EMBL/GenBank/DDBJ databases">
        <authorList>
            <consortium name="DOE Joint Genome Institute"/>
            <person name="Kuo A."/>
            <person name="Tarkka M."/>
            <person name="Buscot F."/>
            <person name="Kohler A."/>
            <person name="Nagy L.G."/>
            <person name="Floudas D."/>
            <person name="Copeland A."/>
            <person name="Barry K.W."/>
            <person name="Cichocki N."/>
            <person name="Veneault-Fourrey C."/>
            <person name="LaButti K."/>
            <person name="Lindquist E.A."/>
            <person name="Lipzen A."/>
            <person name="Lundell T."/>
            <person name="Morin E."/>
            <person name="Murat C."/>
            <person name="Sun H."/>
            <person name="Tunlid A."/>
            <person name="Henrissat B."/>
            <person name="Grigoriev I.V."/>
            <person name="Hibbett D.S."/>
            <person name="Martin F."/>
            <person name="Nordberg H.P."/>
            <person name="Cantor M.N."/>
            <person name="Hua S.X."/>
        </authorList>
    </citation>
    <scope>NUCLEOTIDE SEQUENCE [LARGE SCALE GENOMIC DNA]</scope>
    <source>
        <strain evidence="10 11">F 1598</strain>
    </source>
</reference>
<dbReference type="PANTHER" id="PTHR15071:SF13">
    <property type="entry name" value="AUTOPHAGY-RELATED PROTEIN 27"/>
    <property type="match status" value="1"/>
</dbReference>
<reference evidence="11" key="2">
    <citation type="submission" date="2015-01" db="EMBL/GenBank/DDBJ databases">
        <title>Evolutionary Origins and Diversification of the Mycorrhizal Mutualists.</title>
        <authorList>
            <consortium name="DOE Joint Genome Institute"/>
            <consortium name="Mycorrhizal Genomics Consortium"/>
            <person name="Kohler A."/>
            <person name="Kuo A."/>
            <person name="Nagy L.G."/>
            <person name="Floudas D."/>
            <person name="Copeland A."/>
            <person name="Barry K.W."/>
            <person name="Cichocki N."/>
            <person name="Veneault-Fourrey C."/>
            <person name="LaButti K."/>
            <person name="Lindquist E.A."/>
            <person name="Lipzen A."/>
            <person name="Lundell T."/>
            <person name="Morin E."/>
            <person name="Murat C."/>
            <person name="Riley R."/>
            <person name="Ohm R."/>
            <person name="Sun H."/>
            <person name="Tunlid A."/>
            <person name="Henrissat B."/>
            <person name="Grigoriev I.V."/>
            <person name="Hibbett D.S."/>
            <person name="Martin F."/>
        </authorList>
    </citation>
    <scope>NUCLEOTIDE SEQUENCE [LARGE SCALE GENOMIC DNA]</scope>
    <source>
        <strain evidence="11">F 1598</strain>
    </source>
</reference>
<keyword evidence="4" id="KW-0813">Transport</keyword>
<dbReference type="OrthoDB" id="29460at2759"/>
<evidence type="ECO:0000256" key="3">
    <source>
        <dbReference type="ARBA" id="ARBA00022729"/>
    </source>
</evidence>